<dbReference type="InterPro" id="IPR036937">
    <property type="entry name" value="Adhesion_dom_fimbrial_sf"/>
</dbReference>
<keyword evidence="7" id="KW-1185">Reference proteome</keyword>
<evidence type="ECO:0000256" key="3">
    <source>
        <dbReference type="ARBA" id="ARBA00022729"/>
    </source>
</evidence>
<reference evidence="6 7" key="1">
    <citation type="journal article" date="2012" name="J. Bacteriol.">
        <title>Complete Genome Sequence of Rahnella aquatilis CIP 78.65.</title>
        <authorList>
            <person name="Martinez R.J."/>
            <person name="Bruce D."/>
            <person name="Detter C."/>
            <person name="Goodwin L.A."/>
            <person name="Han J."/>
            <person name="Han C.S."/>
            <person name="Held B."/>
            <person name="Land M.L."/>
            <person name="Mikhailova N."/>
            <person name="Nolan M."/>
            <person name="Pennacchio L."/>
            <person name="Pitluck S."/>
            <person name="Tapia R."/>
            <person name="Woyke T."/>
            <person name="Sobecky P.A."/>
        </authorList>
    </citation>
    <scope>NUCLEOTIDE SEQUENCE [LARGE SCALE GENOMIC DNA]</scope>
    <source>
        <strain evidence="7">ATCC 33071 / DSM 4594 / JCM 1683 / NBRC 105701 / NCIMB 13365 / CIP 78.65</strain>
    </source>
</reference>
<comment type="subcellular location">
    <subcellularLocation>
        <location evidence="1">Fimbrium</location>
    </subcellularLocation>
</comment>
<name>H2J0T2_RAHAC</name>
<accession>H2J0T2</accession>
<keyword evidence="4" id="KW-0281">Fimbrium</keyword>
<evidence type="ECO:0000313" key="6">
    <source>
        <dbReference type="EMBL" id="AEX52245.1"/>
    </source>
</evidence>
<keyword evidence="3 5" id="KW-0732">Signal</keyword>
<dbReference type="Proteomes" id="UP000009010">
    <property type="component" value="Chromosome"/>
</dbReference>
<dbReference type="PANTHER" id="PTHR33420">
    <property type="entry name" value="FIMBRIAL SUBUNIT ELFA-RELATED"/>
    <property type="match status" value="1"/>
</dbReference>
<evidence type="ECO:0000256" key="5">
    <source>
        <dbReference type="SAM" id="SignalP"/>
    </source>
</evidence>
<evidence type="ECO:0000256" key="2">
    <source>
        <dbReference type="ARBA" id="ARBA00006671"/>
    </source>
</evidence>
<protein>
    <submittedName>
        <fullName evidence="6">P pilus assembly protein, pilin FimA</fullName>
    </submittedName>
</protein>
<evidence type="ECO:0000256" key="4">
    <source>
        <dbReference type="ARBA" id="ARBA00023263"/>
    </source>
</evidence>
<dbReference type="SUPFAM" id="SSF49401">
    <property type="entry name" value="Bacterial adhesins"/>
    <property type="match status" value="1"/>
</dbReference>
<reference evidence="7" key="2">
    <citation type="submission" date="2012-01" db="EMBL/GenBank/DDBJ databases">
        <title>Complete sequence of chromosome of Rahnella aquatilis CIP 78.65.</title>
        <authorList>
            <person name="Lucas S."/>
            <person name="Han J."/>
            <person name="Lapidus A."/>
            <person name="Cheng J.-F."/>
            <person name="Goodwin L."/>
            <person name="Pitluck S."/>
            <person name="Peters L."/>
            <person name="Ovchinnikova G."/>
            <person name="Held B."/>
            <person name="Detter J.C."/>
            <person name="Han C."/>
            <person name="Tapia R."/>
            <person name="Land M."/>
            <person name="Hauser L."/>
            <person name="Kyrpides N."/>
            <person name="Ivanova N."/>
            <person name="Pagani I."/>
            <person name="Sobecky P."/>
            <person name="Martinez R."/>
            <person name="Woyke T."/>
        </authorList>
    </citation>
    <scope>NUCLEOTIDE SEQUENCE [LARGE SCALE GENOMIC DNA]</scope>
    <source>
        <strain evidence="7">ATCC 33071 / DSM 4594 / JCM 1683 / NBRC 105701 / NCIMB 13365 / CIP 78.65</strain>
    </source>
</reference>
<dbReference type="PATRIC" id="fig|745277.3.peg.2306"/>
<organism evidence="6 7">
    <name type="scientific">Rahnella aquatilis (strain ATCC 33071 / DSM 4594 / JCM 1683 / NBRC 105701 / NCIMB 13365 / CIP 78.65)</name>
    <dbReference type="NCBI Taxonomy" id="745277"/>
    <lineage>
        <taxon>Bacteria</taxon>
        <taxon>Pseudomonadati</taxon>
        <taxon>Pseudomonadota</taxon>
        <taxon>Gammaproteobacteria</taxon>
        <taxon>Enterobacterales</taxon>
        <taxon>Yersiniaceae</taxon>
        <taxon>Rahnella</taxon>
    </lineage>
</organism>
<gene>
    <name evidence="6" type="ordered locus">Rahaq2_2393</name>
</gene>
<proteinExistence type="inferred from homology"/>
<dbReference type="InterPro" id="IPR008966">
    <property type="entry name" value="Adhesion_dom_sf"/>
</dbReference>
<dbReference type="GO" id="GO:0043709">
    <property type="term" value="P:cell adhesion involved in single-species biofilm formation"/>
    <property type="evidence" value="ECO:0007669"/>
    <property type="project" value="TreeGrafter"/>
</dbReference>
<evidence type="ECO:0000313" key="7">
    <source>
        <dbReference type="Proteomes" id="UP000009010"/>
    </source>
</evidence>
<dbReference type="AlphaFoldDB" id="H2J0T2"/>
<dbReference type="PANTHER" id="PTHR33420:SF3">
    <property type="entry name" value="FIMBRIAL SUBUNIT ELFA"/>
    <property type="match status" value="1"/>
</dbReference>
<dbReference type="OrthoDB" id="6522787at2"/>
<evidence type="ECO:0000256" key="1">
    <source>
        <dbReference type="ARBA" id="ARBA00004561"/>
    </source>
</evidence>
<dbReference type="HOGENOM" id="CLU_1538808_0_0_6"/>
<dbReference type="KEGG" id="raq:Rahaq2_2393"/>
<comment type="similarity">
    <text evidence="2">Belongs to the fimbrial protein family.</text>
</comment>
<feature type="signal peptide" evidence="5">
    <location>
        <begin position="1"/>
        <end position="24"/>
    </location>
</feature>
<dbReference type="EMBL" id="CP003244">
    <property type="protein sequence ID" value="AEX52245.1"/>
    <property type="molecule type" value="Genomic_DNA"/>
</dbReference>
<dbReference type="RefSeq" id="WP_015697407.1">
    <property type="nucleotide sequence ID" value="NC_016818.1"/>
</dbReference>
<dbReference type="InterPro" id="IPR050263">
    <property type="entry name" value="Bact_Fimbrial_Adh_Pro"/>
</dbReference>
<sequence length="174" mass="17808">MKKNLLTLSLTTIMLSGMINTASAASVTFTGKVSGNTCNVDINGTGSDTGDVDMGAIPVNVLAADGMYGGTSAPVAFTLALTHCAHRTNGYSINFGGIASGDRFAAPAAMGGGVFYEIKDAAGNNIKANENISTGMSATDSSKAMDFTVNLTAVNQFINQGSFNMPTVVNIVYN</sequence>
<dbReference type="Gene3D" id="2.60.40.1090">
    <property type="entry name" value="Fimbrial-type adhesion domain"/>
    <property type="match status" value="1"/>
</dbReference>
<dbReference type="GO" id="GO:0009289">
    <property type="term" value="C:pilus"/>
    <property type="evidence" value="ECO:0007669"/>
    <property type="project" value="UniProtKB-SubCell"/>
</dbReference>
<feature type="chain" id="PRO_5003562877" evidence="5">
    <location>
        <begin position="25"/>
        <end position="174"/>
    </location>
</feature>